<evidence type="ECO:0000313" key="1">
    <source>
        <dbReference type="EMBL" id="KYN29562.1"/>
    </source>
</evidence>
<dbReference type="Gene3D" id="3.60.10.10">
    <property type="entry name" value="Endonuclease/exonuclease/phosphatase"/>
    <property type="match status" value="1"/>
</dbReference>
<sequence>MVLIIYDSEVFHERSFISLKRHQWAAGLGLVLLNRSRVSTFVGQRGESIVDLTWATPAAARRVRDWRMNADSLGELSDHRMVRMELVSTPTEVRRRHRRERCGRRWALTRLDPSALEASLLASTWPEAQPGSEVRILDCESSYNKRLVSEMIHIKRQNFI</sequence>
<evidence type="ECO:0000313" key="2">
    <source>
        <dbReference type="Proteomes" id="UP000078492"/>
    </source>
</evidence>
<organism evidence="1 2">
    <name type="scientific">Trachymyrmex cornetzi</name>
    <dbReference type="NCBI Taxonomy" id="471704"/>
    <lineage>
        <taxon>Eukaryota</taxon>
        <taxon>Metazoa</taxon>
        <taxon>Ecdysozoa</taxon>
        <taxon>Arthropoda</taxon>
        <taxon>Hexapoda</taxon>
        <taxon>Insecta</taxon>
        <taxon>Pterygota</taxon>
        <taxon>Neoptera</taxon>
        <taxon>Endopterygota</taxon>
        <taxon>Hymenoptera</taxon>
        <taxon>Apocrita</taxon>
        <taxon>Aculeata</taxon>
        <taxon>Formicoidea</taxon>
        <taxon>Formicidae</taxon>
        <taxon>Myrmicinae</taxon>
        <taxon>Trachymyrmex</taxon>
    </lineage>
</organism>
<accession>A0A151JQS8</accession>
<dbReference type="EMBL" id="KQ978627">
    <property type="protein sequence ID" value="KYN29562.1"/>
    <property type="molecule type" value="Genomic_DNA"/>
</dbReference>
<dbReference type="SUPFAM" id="SSF56219">
    <property type="entry name" value="DNase I-like"/>
    <property type="match status" value="1"/>
</dbReference>
<dbReference type="AlphaFoldDB" id="A0A151JQS8"/>
<name>A0A151JQS8_9HYME</name>
<dbReference type="InterPro" id="IPR036691">
    <property type="entry name" value="Endo/exonu/phosph_ase_sf"/>
</dbReference>
<evidence type="ECO:0008006" key="3">
    <source>
        <dbReference type="Google" id="ProtNLM"/>
    </source>
</evidence>
<gene>
    <name evidence="1" type="ORF">ALC57_00987</name>
</gene>
<keyword evidence="2" id="KW-1185">Reference proteome</keyword>
<dbReference type="Proteomes" id="UP000078492">
    <property type="component" value="Unassembled WGS sequence"/>
</dbReference>
<reference evidence="1 2" key="1">
    <citation type="submission" date="2015-09" db="EMBL/GenBank/DDBJ databases">
        <title>Trachymyrmex cornetzi WGS genome.</title>
        <authorList>
            <person name="Nygaard S."/>
            <person name="Hu H."/>
            <person name="Boomsma J."/>
            <person name="Zhang G."/>
        </authorList>
    </citation>
    <scope>NUCLEOTIDE SEQUENCE [LARGE SCALE GENOMIC DNA]</scope>
    <source>
        <strain evidence="1">Tcor2-1</strain>
        <tissue evidence="1">Whole body</tissue>
    </source>
</reference>
<proteinExistence type="predicted"/>
<protein>
    <recommendedName>
        <fullName evidence="3">Endonuclease/exonuclease/phosphatase domain-containing protein</fullName>
    </recommendedName>
</protein>